<dbReference type="Proteomes" id="UP000664702">
    <property type="component" value="Chromosome"/>
</dbReference>
<dbReference type="SUPFAM" id="SSF52540">
    <property type="entry name" value="P-loop containing nucleoside triphosphate hydrolases"/>
    <property type="match status" value="1"/>
</dbReference>
<name>A0A939MDA1_9BRAD</name>
<dbReference type="InterPro" id="IPR008868">
    <property type="entry name" value="TniB"/>
</dbReference>
<accession>A0A939MDA1</accession>
<reference evidence="2 3" key="2">
    <citation type="journal article" date="2022" name="Int. J. Syst. Evol. Microbiol.">
        <title>Strains of Bradyrhizobium barranii sp. nov. associated with legumes native to Canada are symbionts of soybeans and belong to different subspecies (subsp. barranii subsp. nov. and subsp. apii subsp. nov.) and symbiovars (sv. glycinearum and sv. septentrionale).</title>
        <authorList>
            <person name="Bromfield E.S.P."/>
            <person name="Cloutier S."/>
            <person name="Wasai-Hara S."/>
            <person name="Minamisawa K."/>
        </authorList>
    </citation>
    <scope>NUCLEOTIDE SEQUENCE [LARGE SCALE GENOMIC DNA]</scope>
    <source>
        <strain evidence="2 3">144S4</strain>
    </source>
</reference>
<organism evidence="1">
    <name type="scientific">Bradyrhizobium barranii subsp. barranii</name>
    <dbReference type="NCBI Taxonomy" id="2823807"/>
    <lineage>
        <taxon>Bacteria</taxon>
        <taxon>Pseudomonadati</taxon>
        <taxon>Pseudomonadota</taxon>
        <taxon>Alphaproteobacteria</taxon>
        <taxon>Hyphomicrobiales</taxon>
        <taxon>Nitrobacteraceae</taxon>
        <taxon>Bradyrhizobium</taxon>
        <taxon>Bradyrhizobium barranii</taxon>
    </lineage>
</organism>
<evidence type="ECO:0000313" key="2">
    <source>
        <dbReference type="EMBL" id="UEM10678.1"/>
    </source>
</evidence>
<protein>
    <submittedName>
        <fullName evidence="1">TniB family NTP-binding protein</fullName>
    </submittedName>
</protein>
<dbReference type="EMBL" id="CP086136">
    <property type="protein sequence ID" value="UEM10678.1"/>
    <property type="molecule type" value="Genomic_DNA"/>
</dbReference>
<sequence length="358" mass="40349">MERTTGIDLEALKRHRSKGDAAIRRSAALHRAIKGLIVLNDRCDAIMNELEFLLASSGGTAESTCLPLIAPTRAGKTTAIKLFLALHPPHLDEKGRFKEVPVLYVPTPARASVNDIAAAVLWALGDPDPTQGTEKQRLRRIHHYIEKLNVRMIIFDELHHLVSRKNDEVNHDSAEWIKQLINDVSCGFVVAGTERLARIFLVNDQLTGRIGDYEFRVDPYNVYDPEDFKEYRGYLASFDHEIVATGAFSKIGGLAVVEFASRILLASQGWPGFTAKLIHAAARIGLEEGASKMEIKHFARAFDSLMLFMKRAGKNPFRGGLLAAKEVWLDDETFAALLERLEEERRRKFKRYDRASWK</sequence>
<dbReference type="RefSeq" id="WP_038935068.1">
    <property type="nucleotide sequence ID" value="NZ_CP086136.1"/>
</dbReference>
<reference evidence="1" key="1">
    <citation type="submission" date="2021-03" db="EMBL/GenBank/DDBJ databases">
        <title>Whole Genome Sequence of Bradyrhizobium sp. Strain 144S4.</title>
        <authorList>
            <person name="Bromfield E.S.P."/>
            <person name="Cloutier S."/>
        </authorList>
    </citation>
    <scope>NUCLEOTIDE SEQUENCE [LARGE SCALE GENOMIC DNA]</scope>
    <source>
        <strain evidence="1">144S4</strain>
    </source>
</reference>
<evidence type="ECO:0000313" key="3">
    <source>
        <dbReference type="Proteomes" id="UP000664702"/>
    </source>
</evidence>
<gene>
    <name evidence="2" type="ORF">J4G43_039480</name>
    <name evidence="1" type="ORF">J4G43_41395</name>
</gene>
<dbReference type="Pfam" id="PF05621">
    <property type="entry name" value="TniB"/>
    <property type="match status" value="1"/>
</dbReference>
<evidence type="ECO:0000313" key="1">
    <source>
        <dbReference type="EMBL" id="MBO1867123.1"/>
    </source>
</evidence>
<dbReference type="AlphaFoldDB" id="A0A939MDA1"/>
<dbReference type="EMBL" id="JAGEMI010000001">
    <property type="protein sequence ID" value="MBO1867123.1"/>
    <property type="molecule type" value="Genomic_DNA"/>
</dbReference>
<proteinExistence type="predicted"/>
<dbReference type="KEGG" id="bban:J4G43_039480"/>
<dbReference type="Gene3D" id="3.40.50.300">
    <property type="entry name" value="P-loop containing nucleotide triphosphate hydrolases"/>
    <property type="match status" value="1"/>
</dbReference>
<dbReference type="InterPro" id="IPR027417">
    <property type="entry name" value="P-loop_NTPase"/>
</dbReference>